<dbReference type="EMBL" id="JAETXX010000001">
    <property type="protein sequence ID" value="MCF8713740.1"/>
    <property type="molecule type" value="Genomic_DNA"/>
</dbReference>
<reference evidence="1 2" key="1">
    <citation type="submission" date="2021-01" db="EMBL/GenBank/DDBJ databases">
        <title>Genome sequencing of Joostella atrarenae M1-2 (= KCTC 23194).</title>
        <authorList>
            <person name="Zakaria M.R."/>
            <person name="Lam M.Q."/>
            <person name="Chong C.S."/>
        </authorList>
    </citation>
    <scope>NUCLEOTIDE SEQUENCE [LARGE SCALE GENOMIC DNA]</scope>
    <source>
        <strain evidence="1 2">M1-2</strain>
    </source>
</reference>
<evidence type="ECO:0000313" key="2">
    <source>
        <dbReference type="Proteomes" id="UP000829517"/>
    </source>
</evidence>
<organism evidence="1 2">
    <name type="scientific">Joostella atrarenae</name>
    <dbReference type="NCBI Taxonomy" id="679257"/>
    <lineage>
        <taxon>Bacteria</taxon>
        <taxon>Pseudomonadati</taxon>
        <taxon>Bacteroidota</taxon>
        <taxon>Flavobacteriia</taxon>
        <taxon>Flavobacteriales</taxon>
        <taxon>Flavobacteriaceae</taxon>
        <taxon>Joostella</taxon>
    </lineage>
</organism>
<protein>
    <submittedName>
        <fullName evidence="1">Uncharacterized protein</fullName>
    </submittedName>
</protein>
<dbReference type="Proteomes" id="UP000829517">
    <property type="component" value="Unassembled WGS sequence"/>
</dbReference>
<gene>
    <name evidence="1" type="ORF">JM658_02785</name>
</gene>
<dbReference type="RefSeq" id="WP_236957700.1">
    <property type="nucleotide sequence ID" value="NZ_JAETXX010000001.1"/>
</dbReference>
<evidence type="ECO:0000313" key="1">
    <source>
        <dbReference type="EMBL" id="MCF8713740.1"/>
    </source>
</evidence>
<proteinExistence type="predicted"/>
<keyword evidence="2" id="KW-1185">Reference proteome</keyword>
<comment type="caution">
    <text evidence="1">The sequence shown here is derived from an EMBL/GenBank/DDBJ whole genome shotgun (WGS) entry which is preliminary data.</text>
</comment>
<sequence length="160" mass="18852">MKWNQLKNKIYVWEGGWLDIYIHSTSANDWKVWTKYVNQNFKINWYNGKSDKDESKIDFSVIQEYWDGNHNLCSTAKIFIADNIQVNAHFFDNSEIENDIDPREFKNIDDHNKLIRFLKAISNELKKEVVVTPENSPEIVLMKIKGDSVEILVNDNPNDN</sequence>
<accession>A0ABS9IZX4</accession>
<name>A0ABS9IZX4_9FLAO</name>